<reference evidence="1" key="1">
    <citation type="journal article" date="2014" name="Int. J. Syst. Evol. Microbiol.">
        <title>Complete genome sequence of Corynebacterium casei LMG S-19264T (=DSM 44701T), isolated from a smear-ripened cheese.</title>
        <authorList>
            <consortium name="US DOE Joint Genome Institute (JGI-PGF)"/>
            <person name="Walter F."/>
            <person name="Albersmeier A."/>
            <person name="Kalinowski J."/>
            <person name="Ruckert C."/>
        </authorList>
    </citation>
    <scope>NUCLEOTIDE SEQUENCE</scope>
    <source>
        <strain evidence="1">CGMCC 1.12698</strain>
    </source>
</reference>
<dbReference type="EMBL" id="BMFK01000013">
    <property type="protein sequence ID" value="GGE85990.1"/>
    <property type="molecule type" value="Genomic_DNA"/>
</dbReference>
<accession>A0A917ES20</accession>
<gene>
    <name evidence="1" type="ORF">GCM10007140_39210</name>
</gene>
<dbReference type="RefSeq" id="WP_188390211.1">
    <property type="nucleotide sequence ID" value="NZ_BMFK01000013.1"/>
</dbReference>
<sequence length="62" mass="6632">MKNLTALNEKELQEINGGSGWKWVAKTAAKATPVGRAVVTVGQIGYAGTNIVKGFKKGWNEN</sequence>
<dbReference type="Proteomes" id="UP000605259">
    <property type="component" value="Unassembled WGS sequence"/>
</dbReference>
<keyword evidence="2" id="KW-1185">Reference proteome</keyword>
<reference evidence="1" key="2">
    <citation type="submission" date="2020-09" db="EMBL/GenBank/DDBJ databases">
        <authorList>
            <person name="Sun Q."/>
            <person name="Zhou Y."/>
        </authorList>
    </citation>
    <scope>NUCLEOTIDE SEQUENCE</scope>
    <source>
        <strain evidence="1">CGMCC 1.12698</strain>
    </source>
</reference>
<name>A0A917ES20_9BACI</name>
<comment type="caution">
    <text evidence="1">The sequence shown here is derived from an EMBL/GenBank/DDBJ whole genome shotgun (WGS) entry which is preliminary data.</text>
</comment>
<protein>
    <recommendedName>
        <fullName evidence="3">Bacteriocin</fullName>
    </recommendedName>
</protein>
<proteinExistence type="predicted"/>
<organism evidence="1 2">
    <name type="scientific">Priestia taiwanensis</name>
    <dbReference type="NCBI Taxonomy" id="1347902"/>
    <lineage>
        <taxon>Bacteria</taxon>
        <taxon>Bacillati</taxon>
        <taxon>Bacillota</taxon>
        <taxon>Bacilli</taxon>
        <taxon>Bacillales</taxon>
        <taxon>Bacillaceae</taxon>
        <taxon>Priestia</taxon>
    </lineage>
</organism>
<dbReference type="NCBIfam" id="TIGR01847">
    <property type="entry name" value="bacteriocin_sig"/>
    <property type="match status" value="1"/>
</dbReference>
<evidence type="ECO:0000313" key="1">
    <source>
        <dbReference type="EMBL" id="GGE85990.1"/>
    </source>
</evidence>
<dbReference type="AlphaFoldDB" id="A0A917ES20"/>
<dbReference type="InterPro" id="IPR010133">
    <property type="entry name" value="Bacteriocin_signal_seq"/>
</dbReference>
<evidence type="ECO:0008006" key="3">
    <source>
        <dbReference type="Google" id="ProtNLM"/>
    </source>
</evidence>
<evidence type="ECO:0000313" key="2">
    <source>
        <dbReference type="Proteomes" id="UP000605259"/>
    </source>
</evidence>